<comment type="function">
    <text evidence="11">Key component of the proton channel; it plays a direct role in the translocation of protons across the membrane.</text>
</comment>
<comment type="caution">
    <text evidence="12">The sequence shown here is derived from an EMBL/GenBank/DDBJ whole genome shotgun (WGS) entry which is preliminary data.</text>
</comment>
<dbReference type="InterPro" id="IPR000568">
    <property type="entry name" value="ATP_synth_F0_asu"/>
</dbReference>
<evidence type="ECO:0000313" key="12">
    <source>
        <dbReference type="EMBL" id="KXK65161.1"/>
    </source>
</evidence>
<sequence>MDIPSVFPDKVTVFGGWTVSTTLIAAFGTTLAIIVFGLIFRFVILKNFKRVPKGLQNVMELMVEGVNKFSTSIMGAGKKASSIAPYIMTIFGFIICSGLLEFMGIRSPATDLDCTIGLALITFVLIIAYSIRFRGVKGWLKTYAEPKAFMVPINVLSSVAVPISLACRLFGNMFSGLVVMDMLYGAMGYFAVGVPALASIYFILFHLGMQSYVFSMLTMSFIEEKA</sequence>
<evidence type="ECO:0000313" key="13">
    <source>
        <dbReference type="Proteomes" id="UP000070366"/>
    </source>
</evidence>
<dbReference type="Pfam" id="PF00119">
    <property type="entry name" value="ATP-synt_A"/>
    <property type="match status" value="1"/>
</dbReference>
<dbReference type="PRINTS" id="PR00123">
    <property type="entry name" value="ATPASEA"/>
</dbReference>
<accession>A0A136Q3B4</accession>
<dbReference type="AlphaFoldDB" id="A0A136Q3B4"/>
<dbReference type="PANTHER" id="PTHR42823">
    <property type="entry name" value="ATP SYNTHASE SUBUNIT A, CHLOROPLASTIC"/>
    <property type="match status" value="1"/>
</dbReference>
<dbReference type="InterPro" id="IPR045082">
    <property type="entry name" value="ATP_syn_F0_a_bact/chloroplast"/>
</dbReference>
<evidence type="ECO:0000256" key="5">
    <source>
        <dbReference type="ARBA" id="ARBA00022692"/>
    </source>
</evidence>
<keyword evidence="11" id="KW-1003">Cell membrane</keyword>
<keyword evidence="8 11" id="KW-0406">Ion transport</keyword>
<organism evidence="12 13">
    <name type="scientific">Christensenella minuta</name>
    <dbReference type="NCBI Taxonomy" id="626937"/>
    <lineage>
        <taxon>Bacteria</taxon>
        <taxon>Bacillati</taxon>
        <taxon>Bacillota</taxon>
        <taxon>Clostridia</taxon>
        <taxon>Christensenellales</taxon>
        <taxon>Christensenellaceae</taxon>
        <taxon>Christensenella</taxon>
    </lineage>
</organism>
<evidence type="ECO:0000256" key="8">
    <source>
        <dbReference type="ARBA" id="ARBA00023065"/>
    </source>
</evidence>
<comment type="similarity">
    <text evidence="2 11">Belongs to the ATPase A chain family.</text>
</comment>
<evidence type="ECO:0000256" key="4">
    <source>
        <dbReference type="ARBA" id="ARBA00022547"/>
    </source>
</evidence>
<dbReference type="EMBL" id="LSZW01000063">
    <property type="protein sequence ID" value="KXK65161.1"/>
    <property type="molecule type" value="Genomic_DNA"/>
</dbReference>
<dbReference type="HAMAP" id="MF_01393">
    <property type="entry name" value="ATP_synth_a_bact"/>
    <property type="match status" value="1"/>
</dbReference>
<evidence type="ECO:0000256" key="11">
    <source>
        <dbReference type="HAMAP-Rule" id="MF_01393"/>
    </source>
</evidence>
<comment type="subcellular location">
    <subcellularLocation>
        <location evidence="11">Cell membrane</location>
        <topology evidence="11">Multi-pass membrane protein</topology>
    </subcellularLocation>
    <subcellularLocation>
        <location evidence="1">Membrane</location>
        <topology evidence="1">Multi-pass membrane protein</topology>
    </subcellularLocation>
</comment>
<evidence type="ECO:0000256" key="10">
    <source>
        <dbReference type="ARBA" id="ARBA00023310"/>
    </source>
</evidence>
<keyword evidence="7 11" id="KW-1133">Transmembrane helix</keyword>
<protein>
    <recommendedName>
        <fullName evidence="11">ATP synthase subunit a</fullName>
    </recommendedName>
    <alternativeName>
        <fullName evidence="11">ATP synthase F0 sector subunit a</fullName>
    </alternativeName>
    <alternativeName>
        <fullName evidence="11">F-ATPase subunit 6</fullName>
    </alternativeName>
</protein>
<evidence type="ECO:0000256" key="7">
    <source>
        <dbReference type="ARBA" id="ARBA00022989"/>
    </source>
</evidence>
<dbReference type="GO" id="GO:0045259">
    <property type="term" value="C:proton-transporting ATP synthase complex"/>
    <property type="evidence" value="ECO:0007669"/>
    <property type="project" value="UniProtKB-KW"/>
</dbReference>
<keyword evidence="13" id="KW-1185">Reference proteome</keyword>
<dbReference type="GO" id="GO:0046933">
    <property type="term" value="F:proton-transporting ATP synthase activity, rotational mechanism"/>
    <property type="evidence" value="ECO:0007669"/>
    <property type="project" value="UniProtKB-UniRule"/>
</dbReference>
<dbReference type="GO" id="GO:0005886">
    <property type="term" value="C:plasma membrane"/>
    <property type="evidence" value="ECO:0007669"/>
    <property type="project" value="UniProtKB-SubCell"/>
</dbReference>
<keyword evidence="4 11" id="KW-0138">CF(0)</keyword>
<feature type="transmembrane region" description="Helical" evidence="11">
    <location>
        <begin position="115"/>
        <end position="131"/>
    </location>
</feature>
<reference evidence="12 13" key="1">
    <citation type="submission" date="2016-02" db="EMBL/GenBank/DDBJ databases">
        <authorList>
            <person name="Wen L."/>
            <person name="He K."/>
            <person name="Yang H."/>
        </authorList>
    </citation>
    <scope>NUCLEOTIDE SEQUENCE [LARGE SCALE GENOMIC DNA]</scope>
    <source>
        <strain evidence="12 13">DSM 22607</strain>
    </source>
</reference>
<dbReference type="CDD" id="cd00310">
    <property type="entry name" value="ATP-synt_Fo_a_6"/>
    <property type="match status" value="1"/>
</dbReference>
<dbReference type="PANTHER" id="PTHR42823:SF3">
    <property type="entry name" value="ATP SYNTHASE SUBUNIT A, CHLOROPLASTIC"/>
    <property type="match status" value="1"/>
</dbReference>
<dbReference type="Gene3D" id="1.20.120.220">
    <property type="entry name" value="ATP synthase, F0 complex, subunit A"/>
    <property type="match status" value="1"/>
</dbReference>
<name>A0A136Q3B4_9FIRM</name>
<keyword evidence="3 11" id="KW-0813">Transport</keyword>
<keyword evidence="10 11" id="KW-0066">ATP synthesis</keyword>
<dbReference type="InterPro" id="IPR035908">
    <property type="entry name" value="F0_ATP_A_sf"/>
</dbReference>
<proteinExistence type="inferred from homology"/>
<keyword evidence="6 11" id="KW-0375">Hydrogen ion transport</keyword>
<feature type="transmembrane region" description="Helical" evidence="11">
    <location>
        <begin position="23"/>
        <end position="44"/>
    </location>
</feature>
<evidence type="ECO:0000256" key="3">
    <source>
        <dbReference type="ARBA" id="ARBA00022448"/>
    </source>
</evidence>
<feature type="transmembrane region" description="Helical" evidence="11">
    <location>
        <begin position="151"/>
        <end position="171"/>
    </location>
</feature>
<evidence type="ECO:0000256" key="2">
    <source>
        <dbReference type="ARBA" id="ARBA00006810"/>
    </source>
</evidence>
<evidence type="ECO:0000256" key="1">
    <source>
        <dbReference type="ARBA" id="ARBA00004141"/>
    </source>
</evidence>
<keyword evidence="5 11" id="KW-0812">Transmembrane</keyword>
<evidence type="ECO:0000256" key="6">
    <source>
        <dbReference type="ARBA" id="ARBA00022781"/>
    </source>
</evidence>
<evidence type="ECO:0000256" key="9">
    <source>
        <dbReference type="ARBA" id="ARBA00023136"/>
    </source>
</evidence>
<dbReference type="Proteomes" id="UP000070366">
    <property type="component" value="Unassembled WGS sequence"/>
</dbReference>
<dbReference type="RefSeq" id="WP_066519075.1">
    <property type="nucleotide sequence ID" value="NZ_CABMOF010000001.1"/>
</dbReference>
<dbReference type="KEGG" id="cmiu:B1H56_03245"/>
<feature type="transmembrane region" description="Helical" evidence="11">
    <location>
        <begin position="83"/>
        <end position="103"/>
    </location>
</feature>
<dbReference type="SUPFAM" id="SSF81336">
    <property type="entry name" value="F1F0 ATP synthase subunit A"/>
    <property type="match status" value="1"/>
</dbReference>
<dbReference type="GO" id="GO:0042777">
    <property type="term" value="P:proton motive force-driven plasma membrane ATP synthesis"/>
    <property type="evidence" value="ECO:0007669"/>
    <property type="project" value="TreeGrafter"/>
</dbReference>
<keyword evidence="9 11" id="KW-0472">Membrane</keyword>
<feature type="transmembrane region" description="Helical" evidence="11">
    <location>
        <begin position="183"/>
        <end position="207"/>
    </location>
</feature>
<dbReference type="OrthoDB" id="9789241at2"/>
<gene>
    <name evidence="11" type="primary">atpB</name>
    <name evidence="12" type="ORF">HMPREF3293_02419</name>
</gene>
<dbReference type="STRING" id="626937.HMPREF3293_02419"/>